<accession>A0ABC9VWV9</accession>
<keyword evidence="2" id="KW-1185">Reference proteome</keyword>
<sequence>MSKELLEKLKRKKEVYRMWKKGLAIWEEYSNIVRVCRDAVRKAKAHLGLNLARHVKENKKGFFKYITSKRKTKENVDMLLNEVGALVMEDTDREGGVTNCLLCLSLYAKVGPQESRTLEVREKVWRKEDVPVVEHMEEKNVIKSGQHGFTKGKSCLTNVIAFYDGMTGWVDDGRAVDVVYLDFSKAFDTVSYNILRGSQIDEKRVILAQGTLYLEENEI</sequence>
<protein>
    <submittedName>
        <fullName evidence="1">Mitochondrial enolase superfamily member 1</fullName>
    </submittedName>
</protein>
<name>A0ABC9VWV9_GRUJA</name>
<dbReference type="EMBL" id="BAAFJT010000001">
    <property type="protein sequence ID" value="GAB0177880.1"/>
    <property type="molecule type" value="Genomic_DNA"/>
</dbReference>
<proteinExistence type="predicted"/>
<comment type="caution">
    <text evidence="1">The sequence shown here is derived from an EMBL/GenBank/DDBJ whole genome shotgun (WGS) entry which is preliminary data.</text>
</comment>
<reference evidence="1 2" key="1">
    <citation type="submission" date="2024-06" db="EMBL/GenBank/DDBJ databases">
        <title>The draft genome of Grus japonensis, version 3.</title>
        <authorList>
            <person name="Nabeshima K."/>
            <person name="Suzuki S."/>
            <person name="Onuma M."/>
        </authorList>
    </citation>
    <scope>NUCLEOTIDE SEQUENCE [LARGE SCALE GENOMIC DNA]</scope>
    <source>
        <strain evidence="1 2">451A</strain>
    </source>
</reference>
<evidence type="ECO:0000313" key="1">
    <source>
        <dbReference type="EMBL" id="GAB0177880.1"/>
    </source>
</evidence>
<dbReference type="PANTHER" id="PTHR33332">
    <property type="entry name" value="REVERSE TRANSCRIPTASE DOMAIN-CONTAINING PROTEIN"/>
    <property type="match status" value="1"/>
</dbReference>
<evidence type="ECO:0000313" key="2">
    <source>
        <dbReference type="Proteomes" id="UP001623348"/>
    </source>
</evidence>
<dbReference type="AlphaFoldDB" id="A0ABC9VWV9"/>
<dbReference type="Proteomes" id="UP001623348">
    <property type="component" value="Unassembled WGS sequence"/>
</dbReference>
<gene>
    <name evidence="1" type="ORF">GRJ2_000253300</name>
</gene>
<organism evidence="1 2">
    <name type="scientific">Grus japonensis</name>
    <name type="common">Japanese crane</name>
    <name type="synonym">Red-crowned crane</name>
    <dbReference type="NCBI Taxonomy" id="30415"/>
    <lineage>
        <taxon>Eukaryota</taxon>
        <taxon>Metazoa</taxon>
        <taxon>Chordata</taxon>
        <taxon>Craniata</taxon>
        <taxon>Vertebrata</taxon>
        <taxon>Euteleostomi</taxon>
        <taxon>Archelosauria</taxon>
        <taxon>Archosauria</taxon>
        <taxon>Dinosauria</taxon>
        <taxon>Saurischia</taxon>
        <taxon>Theropoda</taxon>
        <taxon>Coelurosauria</taxon>
        <taxon>Aves</taxon>
        <taxon>Neognathae</taxon>
        <taxon>Neoaves</taxon>
        <taxon>Gruiformes</taxon>
        <taxon>Gruidae</taxon>
        <taxon>Grus</taxon>
    </lineage>
</organism>